<gene>
    <name evidence="3" type="ORF">OU5_0971</name>
</gene>
<keyword evidence="1" id="KW-0812">Transmembrane</keyword>
<dbReference type="RefSeq" id="WP_010459248.1">
    <property type="nucleotide sequence ID" value="NZ_CP005960.1"/>
</dbReference>
<organism evidence="3 4">
    <name type="scientific">Pseudomonas mandelii JR-1</name>
    <dbReference type="NCBI Taxonomy" id="1147786"/>
    <lineage>
        <taxon>Bacteria</taxon>
        <taxon>Pseudomonadati</taxon>
        <taxon>Pseudomonadota</taxon>
        <taxon>Gammaproteobacteria</taxon>
        <taxon>Pseudomonadales</taxon>
        <taxon>Pseudomonadaceae</taxon>
        <taxon>Pseudomonas</taxon>
    </lineage>
</organism>
<protein>
    <recommendedName>
        <fullName evidence="2">Inner membrane protein YgaP-like transmembrane domain-containing protein</fullName>
    </recommendedName>
</protein>
<dbReference type="KEGG" id="pman:OU5_0971"/>
<feature type="domain" description="Inner membrane protein YgaP-like transmembrane" evidence="2">
    <location>
        <begin position="1"/>
        <end position="61"/>
    </location>
</feature>
<keyword evidence="1" id="KW-1133">Transmembrane helix</keyword>
<name>A0A024E629_9PSED</name>
<evidence type="ECO:0000313" key="3">
    <source>
        <dbReference type="EMBL" id="AHZ68050.1"/>
    </source>
</evidence>
<accession>A0A024E629</accession>
<keyword evidence="1" id="KW-0472">Membrane</keyword>
<proteinExistence type="predicted"/>
<dbReference type="AlphaFoldDB" id="A0A024E629"/>
<dbReference type="Proteomes" id="UP000026913">
    <property type="component" value="Chromosome"/>
</dbReference>
<dbReference type="HOGENOM" id="CLU_176022_4_2_6"/>
<dbReference type="EMBL" id="CP005960">
    <property type="protein sequence ID" value="AHZ68050.1"/>
    <property type="molecule type" value="Genomic_DNA"/>
</dbReference>
<evidence type="ECO:0000259" key="2">
    <source>
        <dbReference type="Pfam" id="PF11127"/>
    </source>
</evidence>
<sequence>MKANVGTIDRTLRIVAGLLLIGLSLSGVIGVWGWIGLVPLATGIFRFCPVYTLLGIKSCQSTCSDSRERP</sequence>
<dbReference type="Pfam" id="PF11127">
    <property type="entry name" value="YgaP-like_TM"/>
    <property type="match status" value="1"/>
</dbReference>
<dbReference type="OrthoDB" id="9804804at2"/>
<feature type="transmembrane region" description="Helical" evidence="1">
    <location>
        <begin position="12"/>
        <end position="35"/>
    </location>
</feature>
<evidence type="ECO:0000256" key="1">
    <source>
        <dbReference type="SAM" id="Phobius"/>
    </source>
</evidence>
<evidence type="ECO:0000313" key="4">
    <source>
        <dbReference type="Proteomes" id="UP000026913"/>
    </source>
</evidence>
<dbReference type="GeneID" id="46433144"/>
<dbReference type="InterPro" id="IPR021309">
    <property type="entry name" value="YgaP-like_TM"/>
</dbReference>
<reference evidence="3 4" key="1">
    <citation type="journal article" date="2012" name="J. Bacteriol.">
        <title>Genome sequence of cold-adapted Pseudomonas mandelii strain JR-1.</title>
        <authorList>
            <person name="Jang S.H."/>
            <person name="Kim J."/>
            <person name="Kim J."/>
            <person name="Hong S."/>
            <person name="Lee C."/>
        </authorList>
    </citation>
    <scope>NUCLEOTIDE SEQUENCE [LARGE SCALE GENOMIC DNA]</scope>
    <source>
        <strain evidence="3 4">JR-1</strain>
    </source>
</reference>